<dbReference type="PANTHER" id="PTHR43283:SF3">
    <property type="entry name" value="BETA-LACTAMASE FAMILY PROTEIN (AFU_ORTHOLOGUE AFUA_5G07500)"/>
    <property type="match status" value="1"/>
</dbReference>
<dbReference type="Gene3D" id="3.40.710.10">
    <property type="entry name" value="DD-peptidase/beta-lactamase superfamily"/>
    <property type="match status" value="1"/>
</dbReference>
<evidence type="ECO:0000259" key="2">
    <source>
        <dbReference type="Pfam" id="PF00144"/>
    </source>
</evidence>
<dbReference type="InterPro" id="IPR001466">
    <property type="entry name" value="Beta-lactam-related"/>
</dbReference>
<evidence type="ECO:0000256" key="1">
    <source>
        <dbReference type="SAM" id="MobiDB-lite"/>
    </source>
</evidence>
<organism evidence="3 4">
    <name type="scientific">Geodermatophilus nigrescens</name>
    <dbReference type="NCBI Taxonomy" id="1070870"/>
    <lineage>
        <taxon>Bacteria</taxon>
        <taxon>Bacillati</taxon>
        <taxon>Actinomycetota</taxon>
        <taxon>Actinomycetes</taxon>
        <taxon>Geodermatophilales</taxon>
        <taxon>Geodermatophilaceae</taxon>
        <taxon>Geodermatophilus</taxon>
    </lineage>
</organism>
<sequence>MRRQAPPDGDGTGTEARVSSALTLDTDPAEVGLDGARLERLDRRLARWVDGGQLPGFLVTVSRHGRLAHVGRYGARDVENGRPVEEDTRWRIFSMTKPVTSVAAMMLYEEGAFELTEPIARWLPEFAETRVYVAGSAQKPVTQPQVEPIRIWHLLTHMSGLTYGFHHAHPVDAMYRAMGHEWGTPPGVDSAEACRQWASVPLVFQPGSEWNYGVSTDVLGRLVEVVSGQTLDVFFQERVFGPLGMTDTSFGLREGDDVDSLARLYAAVPGQPAGAPTSFAPIDAMGEAAHRKPTFLSGGGGLVSTAADYLRFCEMLRRGGSYDGGRLLGPRTLAHMVRNHLPGDADLETFGRPLFAETPLRGVGFGLGFSMVLDPARYGGVASAGDYSWGGAASTAFYVDPVEDVVVTFYTQLLPSSTLPIRAYLRALVNQAIIA</sequence>
<evidence type="ECO:0000313" key="4">
    <source>
        <dbReference type="Proteomes" id="UP000184471"/>
    </source>
</evidence>
<reference evidence="3 4" key="1">
    <citation type="submission" date="2016-11" db="EMBL/GenBank/DDBJ databases">
        <authorList>
            <person name="Jaros S."/>
            <person name="Januszkiewicz K."/>
            <person name="Wedrychowicz H."/>
        </authorList>
    </citation>
    <scope>NUCLEOTIDE SEQUENCE [LARGE SCALE GENOMIC DNA]</scope>
    <source>
        <strain evidence="3 4">DSM 45408</strain>
    </source>
</reference>
<dbReference type="SUPFAM" id="SSF56601">
    <property type="entry name" value="beta-lactamase/transpeptidase-like"/>
    <property type="match status" value="1"/>
</dbReference>
<dbReference type="InterPro" id="IPR012338">
    <property type="entry name" value="Beta-lactam/transpept-like"/>
</dbReference>
<dbReference type="OrthoDB" id="4281716at2"/>
<dbReference type="AlphaFoldDB" id="A0A1M5CWM2"/>
<feature type="domain" description="Beta-lactamase-related" evidence="2">
    <location>
        <begin position="42"/>
        <end position="430"/>
    </location>
</feature>
<dbReference type="Pfam" id="PF00144">
    <property type="entry name" value="Beta-lactamase"/>
    <property type="match status" value="1"/>
</dbReference>
<evidence type="ECO:0000313" key="3">
    <source>
        <dbReference type="EMBL" id="SHF59128.1"/>
    </source>
</evidence>
<accession>A0A1M5CWM2</accession>
<name>A0A1M5CWM2_9ACTN</name>
<dbReference type="STRING" id="1070870.SAMN05444351_0125"/>
<dbReference type="PANTHER" id="PTHR43283">
    <property type="entry name" value="BETA-LACTAMASE-RELATED"/>
    <property type="match status" value="1"/>
</dbReference>
<gene>
    <name evidence="3" type="ORF">SAMN05444351_0125</name>
</gene>
<protein>
    <submittedName>
        <fullName evidence="3">CubicO group peptidase, beta-lactamase class C family</fullName>
    </submittedName>
</protein>
<proteinExistence type="predicted"/>
<keyword evidence="4" id="KW-1185">Reference proteome</keyword>
<feature type="region of interest" description="Disordered" evidence="1">
    <location>
        <begin position="1"/>
        <end position="20"/>
    </location>
</feature>
<dbReference type="Proteomes" id="UP000184471">
    <property type="component" value="Unassembled WGS sequence"/>
</dbReference>
<dbReference type="EMBL" id="FQVX01000001">
    <property type="protein sequence ID" value="SHF59128.1"/>
    <property type="molecule type" value="Genomic_DNA"/>
</dbReference>
<dbReference type="InterPro" id="IPR050789">
    <property type="entry name" value="Diverse_Enzym_Activities"/>
</dbReference>